<evidence type="ECO:0000313" key="2">
    <source>
        <dbReference type="Proteomes" id="UP000499080"/>
    </source>
</evidence>
<dbReference type="EMBL" id="BGPR01001977">
    <property type="protein sequence ID" value="GBM65398.1"/>
    <property type="molecule type" value="Genomic_DNA"/>
</dbReference>
<protein>
    <submittedName>
        <fullName evidence="1">Uncharacterized protein</fullName>
    </submittedName>
</protein>
<evidence type="ECO:0000313" key="1">
    <source>
        <dbReference type="EMBL" id="GBM65398.1"/>
    </source>
</evidence>
<name>A0A4Y2HJH7_ARAVE</name>
<keyword evidence="2" id="KW-1185">Reference proteome</keyword>
<comment type="caution">
    <text evidence="1">The sequence shown here is derived from an EMBL/GenBank/DDBJ whole genome shotgun (WGS) entry which is preliminary data.</text>
</comment>
<reference evidence="1 2" key="1">
    <citation type="journal article" date="2019" name="Sci. Rep.">
        <title>Orb-weaving spider Araneus ventricosus genome elucidates the spidroin gene catalogue.</title>
        <authorList>
            <person name="Kono N."/>
            <person name="Nakamura H."/>
            <person name="Ohtoshi R."/>
            <person name="Moran D.A.P."/>
            <person name="Shinohara A."/>
            <person name="Yoshida Y."/>
            <person name="Fujiwara M."/>
            <person name="Mori M."/>
            <person name="Tomita M."/>
            <person name="Arakawa K."/>
        </authorList>
    </citation>
    <scope>NUCLEOTIDE SEQUENCE [LARGE SCALE GENOMIC DNA]</scope>
</reference>
<organism evidence="1 2">
    <name type="scientific">Araneus ventricosus</name>
    <name type="common">Orbweaver spider</name>
    <name type="synonym">Epeira ventricosa</name>
    <dbReference type="NCBI Taxonomy" id="182803"/>
    <lineage>
        <taxon>Eukaryota</taxon>
        <taxon>Metazoa</taxon>
        <taxon>Ecdysozoa</taxon>
        <taxon>Arthropoda</taxon>
        <taxon>Chelicerata</taxon>
        <taxon>Arachnida</taxon>
        <taxon>Araneae</taxon>
        <taxon>Araneomorphae</taxon>
        <taxon>Entelegynae</taxon>
        <taxon>Araneoidea</taxon>
        <taxon>Araneidae</taxon>
        <taxon>Araneus</taxon>
    </lineage>
</organism>
<dbReference type="AlphaFoldDB" id="A0A4Y2HJH7"/>
<proteinExistence type="predicted"/>
<gene>
    <name evidence="1" type="ORF">AVEN_232325_1</name>
</gene>
<dbReference type="Proteomes" id="UP000499080">
    <property type="component" value="Unassembled WGS sequence"/>
</dbReference>
<accession>A0A4Y2HJH7</accession>
<sequence>MAAAPYYLVRSISSVLEAFSYYSIHCKAASTAFTRSFRVILTRSISAVLEALSYYSIHCKIVSTAFTRSFRVILKSLFSSGCSAISAQSSLKNWTVVWSCTSHSSSALIHP</sequence>